<feature type="domain" description="Competence protein CoiA-like N-terminal" evidence="1">
    <location>
        <begin position="23"/>
        <end position="59"/>
    </location>
</feature>
<keyword evidence="3" id="KW-1185">Reference proteome</keyword>
<comment type="caution">
    <text evidence="2">The sequence shown here is derived from an EMBL/GenBank/DDBJ whole genome shotgun (WGS) entry which is preliminary data.</text>
</comment>
<accession>A0ABW3KEP9</accession>
<dbReference type="Proteomes" id="UP001597048">
    <property type="component" value="Unassembled WGS sequence"/>
</dbReference>
<evidence type="ECO:0000259" key="1">
    <source>
        <dbReference type="Pfam" id="PF25164"/>
    </source>
</evidence>
<gene>
    <name evidence="2" type="ORF">ACFQ1C_01070</name>
</gene>
<sequence length="327" mass="36168">MDNLKIPYGVDGSGELISAVSATKGSEYSCPCCGMKLIHRAGEVRVKHFAHPPASNCSLESVLHITAKRLVYAEILKNAAGEEGICLADCCQNCGVEFSTRVPANTFTNAGMEVGVGDYICDVVGYQENTVRLAIEILNTHKVDAKKAANLAVYWLELKAEDVINNSLKWSPTQANLKESYCMSCKDHIKHVVAVADKYGINRALYSAVKNPSKHAYIADIEVCFKCNQEIPVFWWQGVPFCEFEPPNPKPKTIKYRYSKKYGGSYWANTCADCNVIQGDNFLYIFNSARFKGMPMSNLVQDKHAGVKVVSGSTAVSEFMKVVNRNF</sequence>
<dbReference type="RefSeq" id="WP_379556683.1">
    <property type="nucleotide sequence ID" value="NZ_JBHTJS010000002.1"/>
</dbReference>
<protein>
    <submittedName>
        <fullName evidence="2">Competence protein CoiA family protein</fullName>
    </submittedName>
</protein>
<evidence type="ECO:0000313" key="2">
    <source>
        <dbReference type="EMBL" id="MFD1006760.1"/>
    </source>
</evidence>
<reference evidence="3" key="1">
    <citation type="journal article" date="2019" name="Int. J. Syst. Evol. Microbiol.">
        <title>The Global Catalogue of Microorganisms (GCM) 10K type strain sequencing project: providing services to taxonomists for standard genome sequencing and annotation.</title>
        <authorList>
            <consortium name="The Broad Institute Genomics Platform"/>
            <consortium name="The Broad Institute Genome Sequencing Center for Infectious Disease"/>
            <person name="Wu L."/>
            <person name="Ma J."/>
        </authorList>
    </citation>
    <scope>NUCLEOTIDE SEQUENCE [LARGE SCALE GENOMIC DNA]</scope>
    <source>
        <strain evidence="3">CCUG 60525</strain>
    </source>
</reference>
<dbReference type="EMBL" id="JBHTJS010000002">
    <property type="protein sequence ID" value="MFD1006760.1"/>
    <property type="molecule type" value="Genomic_DNA"/>
</dbReference>
<proteinExistence type="predicted"/>
<dbReference type="InterPro" id="IPR057253">
    <property type="entry name" value="CoiA-like_N"/>
</dbReference>
<evidence type="ECO:0000313" key="3">
    <source>
        <dbReference type="Proteomes" id="UP001597048"/>
    </source>
</evidence>
<organism evidence="2 3">
    <name type="scientific">Oceanisphaera ostreae</name>
    <dbReference type="NCBI Taxonomy" id="914151"/>
    <lineage>
        <taxon>Bacteria</taxon>
        <taxon>Pseudomonadati</taxon>
        <taxon>Pseudomonadota</taxon>
        <taxon>Gammaproteobacteria</taxon>
        <taxon>Aeromonadales</taxon>
        <taxon>Aeromonadaceae</taxon>
        <taxon>Oceanisphaera</taxon>
    </lineage>
</organism>
<dbReference type="Pfam" id="PF25164">
    <property type="entry name" value="CoiA_N"/>
    <property type="match status" value="1"/>
</dbReference>
<name>A0ABW3KEP9_9GAMM</name>